<sequence>MPFWLKPFGSRVIFLKSSILPPTAVMGRKVSATGRLLAAGLVVFALLQFTGLAFNATPQAPLRSLQQGTAGSALLAGAVAVAPQAATAFGNELRDDGFGGAELTALAIPFVFVVLAYLEWEGQQEPTDPVSAPWGSRSTAQARVPTSAGARSLVECLQA</sequence>
<feature type="transmembrane region" description="Helical" evidence="1">
    <location>
        <begin position="36"/>
        <end position="56"/>
    </location>
</feature>
<dbReference type="EMBL" id="HBNR01086545">
    <property type="protein sequence ID" value="CAE4664518.1"/>
    <property type="molecule type" value="Transcribed_RNA"/>
</dbReference>
<evidence type="ECO:0000313" key="2">
    <source>
        <dbReference type="EMBL" id="CAE4664518.1"/>
    </source>
</evidence>
<name>A0A7S4VTA7_9DINO</name>
<feature type="transmembrane region" description="Helical" evidence="1">
    <location>
        <begin position="68"/>
        <end position="86"/>
    </location>
</feature>
<protein>
    <submittedName>
        <fullName evidence="2">Uncharacterized protein</fullName>
    </submittedName>
</protein>
<feature type="transmembrane region" description="Helical" evidence="1">
    <location>
        <begin position="98"/>
        <end position="118"/>
    </location>
</feature>
<organism evidence="2">
    <name type="scientific">Alexandrium monilatum</name>
    <dbReference type="NCBI Taxonomy" id="311494"/>
    <lineage>
        <taxon>Eukaryota</taxon>
        <taxon>Sar</taxon>
        <taxon>Alveolata</taxon>
        <taxon>Dinophyceae</taxon>
        <taxon>Gonyaulacales</taxon>
        <taxon>Pyrocystaceae</taxon>
        <taxon>Alexandrium</taxon>
    </lineage>
</organism>
<proteinExistence type="predicted"/>
<accession>A0A7S4VTA7</accession>
<keyword evidence="1" id="KW-0812">Transmembrane</keyword>
<gene>
    <name evidence="2" type="ORF">AMON00008_LOCUS62010</name>
</gene>
<dbReference type="AlphaFoldDB" id="A0A7S4VTA7"/>
<evidence type="ECO:0000256" key="1">
    <source>
        <dbReference type="SAM" id="Phobius"/>
    </source>
</evidence>
<keyword evidence="1" id="KW-1133">Transmembrane helix</keyword>
<keyword evidence="1" id="KW-0472">Membrane</keyword>
<reference evidence="2" key="1">
    <citation type="submission" date="2021-01" db="EMBL/GenBank/DDBJ databases">
        <authorList>
            <person name="Corre E."/>
            <person name="Pelletier E."/>
            <person name="Niang G."/>
            <person name="Scheremetjew M."/>
            <person name="Finn R."/>
            <person name="Kale V."/>
            <person name="Holt S."/>
            <person name="Cochrane G."/>
            <person name="Meng A."/>
            <person name="Brown T."/>
            <person name="Cohen L."/>
        </authorList>
    </citation>
    <scope>NUCLEOTIDE SEQUENCE</scope>
    <source>
        <strain evidence="2">CCMP3105</strain>
    </source>
</reference>